<keyword evidence="1" id="KW-0812">Transmembrane</keyword>
<dbReference type="RefSeq" id="WP_086470405.1">
    <property type="nucleotide sequence ID" value="NZ_FXWK01000001.1"/>
</dbReference>
<dbReference type="InterPro" id="IPR009936">
    <property type="entry name" value="DUF1468"/>
</dbReference>
<evidence type="ECO:0000313" key="3">
    <source>
        <dbReference type="EMBL" id="SMQ72889.1"/>
    </source>
</evidence>
<feature type="transmembrane region" description="Helical" evidence="1">
    <location>
        <begin position="12"/>
        <end position="30"/>
    </location>
</feature>
<dbReference type="Proteomes" id="UP000194474">
    <property type="component" value="Unassembled WGS sequence"/>
</dbReference>
<sequence length="153" mass="15922">MALNASRNDLAAGGMFVAFGGFFALQALGYEFGTPFRMGPGFMPVVLGGILVALGIAVAAKGFGKPDDGEAAPWPWRGIALVLGTIIFFGATIRGLGFVPVVLLAAFATALSSRKNNVVQALIISVGLTFLCYLIFVVGLGMLVPLVGPWLQF</sequence>
<reference evidence="4" key="1">
    <citation type="submission" date="2017-04" db="EMBL/GenBank/DDBJ databases">
        <authorList>
            <person name="Varghese N."/>
            <person name="Submissions S."/>
        </authorList>
    </citation>
    <scope>NUCLEOTIDE SEQUENCE [LARGE SCALE GENOMIC DNA]</scope>
</reference>
<feature type="domain" description="DUF1468" evidence="2">
    <location>
        <begin position="11"/>
        <end position="145"/>
    </location>
</feature>
<proteinExistence type="predicted"/>
<evidence type="ECO:0000259" key="2">
    <source>
        <dbReference type="Pfam" id="PF07331"/>
    </source>
</evidence>
<accession>A0A1Y6FE27</accession>
<evidence type="ECO:0000313" key="4">
    <source>
        <dbReference type="Proteomes" id="UP000194474"/>
    </source>
</evidence>
<dbReference type="AlphaFoldDB" id="A0A1Y6FE27"/>
<evidence type="ECO:0000256" key="1">
    <source>
        <dbReference type="SAM" id="Phobius"/>
    </source>
</evidence>
<protein>
    <submittedName>
        <fullName evidence="3">Tripartite tricarboxylate transporter TctB family protein</fullName>
    </submittedName>
</protein>
<dbReference type="EMBL" id="FXWK01000001">
    <property type="protein sequence ID" value="SMQ72889.1"/>
    <property type="molecule type" value="Genomic_DNA"/>
</dbReference>
<feature type="transmembrane region" description="Helical" evidence="1">
    <location>
        <begin position="42"/>
        <end position="60"/>
    </location>
</feature>
<keyword evidence="4" id="KW-1185">Reference proteome</keyword>
<organism evidence="3 4">
    <name type="scientific">Devosia lucknowensis</name>
    <dbReference type="NCBI Taxonomy" id="1096929"/>
    <lineage>
        <taxon>Bacteria</taxon>
        <taxon>Pseudomonadati</taxon>
        <taxon>Pseudomonadota</taxon>
        <taxon>Alphaproteobacteria</taxon>
        <taxon>Hyphomicrobiales</taxon>
        <taxon>Devosiaceae</taxon>
        <taxon>Devosia</taxon>
    </lineage>
</organism>
<feature type="transmembrane region" description="Helical" evidence="1">
    <location>
        <begin position="80"/>
        <end position="109"/>
    </location>
</feature>
<keyword evidence="1" id="KW-0472">Membrane</keyword>
<gene>
    <name evidence="3" type="ORF">SAMN06295905_2159</name>
</gene>
<feature type="transmembrane region" description="Helical" evidence="1">
    <location>
        <begin position="121"/>
        <end position="147"/>
    </location>
</feature>
<dbReference type="Pfam" id="PF07331">
    <property type="entry name" value="TctB"/>
    <property type="match status" value="1"/>
</dbReference>
<keyword evidence="1" id="KW-1133">Transmembrane helix</keyword>
<name>A0A1Y6FE27_9HYPH</name>
<dbReference type="OrthoDB" id="5186924at2"/>